<sequence>YITVENEPSTEIITYDPLVLLENLLGDDVYVQDYRLPSFAGGAVGFVSFAAVRYYENIPDTKPEDENAPDCYFAIYDELLVVDHIDHLLRIVVNARIGEHSSLKECYDSTINKIDSIENEIRNGIVPEEIKNPKVVSGVMQLNP</sequence>
<dbReference type="InterPro" id="IPR006805">
    <property type="entry name" value="Anth_synth_I_N"/>
</dbReference>
<dbReference type="SUPFAM" id="SSF56322">
    <property type="entry name" value="ADC synthase"/>
    <property type="match status" value="1"/>
</dbReference>
<dbReference type="Proteomes" id="UP000644282">
    <property type="component" value="Unassembled WGS sequence"/>
</dbReference>
<evidence type="ECO:0000256" key="1">
    <source>
        <dbReference type="ARBA" id="ARBA00047683"/>
    </source>
</evidence>
<dbReference type="Pfam" id="PF04715">
    <property type="entry name" value="Anth_synt_I_N"/>
    <property type="match status" value="1"/>
</dbReference>
<dbReference type="InterPro" id="IPR005801">
    <property type="entry name" value="ADC_synthase"/>
</dbReference>
<dbReference type="GO" id="GO:0000162">
    <property type="term" value="P:L-tryptophan biosynthetic process"/>
    <property type="evidence" value="ECO:0007669"/>
    <property type="project" value="TreeGrafter"/>
</dbReference>
<dbReference type="Gene3D" id="3.60.120.10">
    <property type="entry name" value="Anthranilate synthase"/>
    <property type="match status" value="1"/>
</dbReference>
<comment type="catalytic activity">
    <reaction evidence="1">
        <text>chorismate + L-glutamine = anthranilate + pyruvate + L-glutamate + H(+)</text>
        <dbReference type="Rhea" id="RHEA:21732"/>
        <dbReference type="ChEBI" id="CHEBI:15361"/>
        <dbReference type="ChEBI" id="CHEBI:15378"/>
        <dbReference type="ChEBI" id="CHEBI:16567"/>
        <dbReference type="ChEBI" id="CHEBI:29748"/>
        <dbReference type="ChEBI" id="CHEBI:29985"/>
        <dbReference type="ChEBI" id="CHEBI:58359"/>
        <dbReference type="EC" id="4.1.3.27"/>
    </reaction>
</comment>
<dbReference type="AlphaFoldDB" id="A0AA40WG85"/>
<organism evidence="3 4">
    <name type="scientific">Leptospira interrogans serovar Pomona</name>
    <dbReference type="NCBI Taxonomy" id="44276"/>
    <lineage>
        <taxon>Bacteria</taxon>
        <taxon>Pseudomonadati</taxon>
        <taxon>Spirochaetota</taxon>
        <taxon>Spirochaetia</taxon>
        <taxon>Leptospirales</taxon>
        <taxon>Leptospiraceae</taxon>
        <taxon>Leptospira</taxon>
    </lineage>
</organism>
<dbReference type="PANTHER" id="PTHR11236:SF48">
    <property type="entry name" value="ISOCHORISMATE SYNTHASE MENF"/>
    <property type="match status" value="1"/>
</dbReference>
<evidence type="ECO:0000313" key="3">
    <source>
        <dbReference type="EMBL" id="MBE8432751.1"/>
    </source>
</evidence>
<dbReference type="EMBL" id="JADDXF010001007">
    <property type="protein sequence ID" value="MBE8432751.1"/>
    <property type="molecule type" value="Genomic_DNA"/>
</dbReference>
<evidence type="ECO:0000313" key="4">
    <source>
        <dbReference type="Proteomes" id="UP000644282"/>
    </source>
</evidence>
<comment type="caution">
    <text evidence="3">The sequence shown here is derived from an EMBL/GenBank/DDBJ whole genome shotgun (WGS) entry which is preliminary data.</text>
</comment>
<name>A0AA40WG85_LEPIR</name>
<gene>
    <name evidence="3" type="ORF">IQB77_24155</name>
</gene>
<dbReference type="GO" id="GO:0004049">
    <property type="term" value="F:anthranilate synthase activity"/>
    <property type="evidence" value="ECO:0007669"/>
    <property type="project" value="UniProtKB-EC"/>
</dbReference>
<feature type="non-terminal residue" evidence="3">
    <location>
        <position position="1"/>
    </location>
</feature>
<feature type="domain" description="Anthranilate synthase component I N-terminal" evidence="2">
    <location>
        <begin position="8"/>
        <end position="89"/>
    </location>
</feature>
<proteinExistence type="predicted"/>
<dbReference type="PANTHER" id="PTHR11236">
    <property type="entry name" value="AMINOBENZOATE/ANTHRANILATE SYNTHASE"/>
    <property type="match status" value="1"/>
</dbReference>
<feature type="non-terminal residue" evidence="3">
    <location>
        <position position="144"/>
    </location>
</feature>
<dbReference type="InterPro" id="IPR019999">
    <property type="entry name" value="Anth_synth_I-like"/>
</dbReference>
<accession>A0AA40WG85</accession>
<reference evidence="3" key="1">
    <citation type="submission" date="2020-10" db="EMBL/GenBank/DDBJ databases">
        <title>New Zealand Leptospira genomics.</title>
        <authorList>
            <person name="Wilkinson D.A."/>
            <person name="Nisa S."/>
            <person name="Moinet M."/>
            <person name="Benschop J."/>
        </authorList>
    </citation>
    <scope>NUCLEOTIDE SEQUENCE</scope>
    <source>
        <strain evidence="3">ESR8</strain>
    </source>
</reference>
<evidence type="ECO:0000259" key="2">
    <source>
        <dbReference type="Pfam" id="PF04715"/>
    </source>
</evidence>
<protein>
    <submittedName>
        <fullName evidence="3">Anthranilate synthase component I</fullName>
    </submittedName>
</protein>